<dbReference type="AlphaFoldDB" id="A0AAD5S0X9"/>
<evidence type="ECO:0000259" key="8">
    <source>
        <dbReference type="PROSITE" id="PS50850"/>
    </source>
</evidence>
<keyword evidence="2" id="KW-0813">Transport</keyword>
<feature type="transmembrane region" description="Helical" evidence="7">
    <location>
        <begin position="483"/>
        <end position="505"/>
    </location>
</feature>
<accession>A0AAD5S0X9</accession>
<keyword evidence="10" id="KW-1185">Reference proteome</keyword>
<dbReference type="InterPro" id="IPR020846">
    <property type="entry name" value="MFS_dom"/>
</dbReference>
<feature type="transmembrane region" description="Helical" evidence="7">
    <location>
        <begin position="426"/>
        <end position="445"/>
    </location>
</feature>
<keyword evidence="4 7" id="KW-1133">Transmembrane helix</keyword>
<dbReference type="InterPro" id="IPR011701">
    <property type="entry name" value="MFS"/>
</dbReference>
<dbReference type="GO" id="GO:0005886">
    <property type="term" value="C:plasma membrane"/>
    <property type="evidence" value="ECO:0007669"/>
    <property type="project" value="TreeGrafter"/>
</dbReference>
<organism evidence="9 10">
    <name type="scientific">Zalerion maritima</name>
    <dbReference type="NCBI Taxonomy" id="339359"/>
    <lineage>
        <taxon>Eukaryota</taxon>
        <taxon>Fungi</taxon>
        <taxon>Dikarya</taxon>
        <taxon>Ascomycota</taxon>
        <taxon>Pezizomycotina</taxon>
        <taxon>Sordariomycetes</taxon>
        <taxon>Lulworthiomycetidae</taxon>
        <taxon>Lulworthiales</taxon>
        <taxon>Lulworthiaceae</taxon>
        <taxon>Zalerion</taxon>
    </lineage>
</organism>
<dbReference type="SUPFAM" id="SSF103473">
    <property type="entry name" value="MFS general substrate transporter"/>
    <property type="match status" value="1"/>
</dbReference>
<gene>
    <name evidence="9" type="ORF">MKZ38_003193</name>
</gene>
<feature type="transmembrane region" description="Helical" evidence="7">
    <location>
        <begin position="162"/>
        <end position="180"/>
    </location>
</feature>
<sequence length="742" mass="79840">MATITRPWMGTNRSEKTLASAGYDSEVERFPAMGSDIEQPVRSSVRESNGLLLNRGSTAMDMSSIRRGSSPEMPVRPGSSGGRGAAARALSGGGGPGMGGGPPGMKPPGMGPPDDKFDPKSAKFWIIMVSNFIAIFLVAIDRTILATAIPQITNDFNSQADIGWYAAGYMLTGAASQLFFGRVYKFYDLKWTFLTCIGIFELGSVICAVSQSSVVFILGRAVAGLGSAGIFTGAMMIMIPMVPLPKRPLFQSMFGMIFGVSSVAGPLLGGVFADKLTWRWCFWINLPMGAVSVAVVFFMLKLPSRPKQPVPIKQHILRLDPLGTLFLIPSVSSLLLALQWGGTKFEWASWPIILMFGLFGALFAAFVVVQGLMPKTATVPFRIIGQRSIFYAAFFNFCLTGSQLITIYFIPIWFQSVKGVTPIQSGIYTIPFVASTVVSSIMSGIFTTKIGYYIPSMIITPCIMAVGAGLMSTFEADTPTAKWVGYQFIAGFGLGFGVQVSNLCAQTILPKEDVSMGVSIMFFAQMLGGAVFTSLGQSLLSNALVERLSAIGDLGTEGILDVGATEVIKYVQENFPDSVGLVIEGYNYACTQIFFTAMIIAFVTLSTTFGMEWRSVKKQGGPPGGGPPGSKPSSKEKNQAIMLEDRSPVQDPESQSGVAYNRYSHVPSNRDSQFSIPRKPLPPAYNDSQGDLGSPLDPPAPGYMREPGGNSRPSSVASRDSRRSSVGSNKLRKKSIMRENFQ</sequence>
<dbReference type="PROSITE" id="PS50850">
    <property type="entry name" value="MFS"/>
    <property type="match status" value="1"/>
</dbReference>
<dbReference type="FunFam" id="1.20.1250.20:FF:000196">
    <property type="entry name" value="MFS toxin efflux pump (AflT)"/>
    <property type="match status" value="1"/>
</dbReference>
<dbReference type="EMBL" id="JAKWBI020000001">
    <property type="protein sequence ID" value="KAJ2907337.1"/>
    <property type="molecule type" value="Genomic_DNA"/>
</dbReference>
<feature type="transmembrane region" description="Helical" evidence="7">
    <location>
        <begin position="517"/>
        <end position="540"/>
    </location>
</feature>
<feature type="transmembrane region" description="Helical" evidence="7">
    <location>
        <begin position="389"/>
        <end position="414"/>
    </location>
</feature>
<feature type="transmembrane region" description="Helical" evidence="7">
    <location>
        <begin position="192"/>
        <end position="211"/>
    </location>
</feature>
<evidence type="ECO:0000256" key="6">
    <source>
        <dbReference type="SAM" id="MobiDB-lite"/>
    </source>
</evidence>
<feature type="compositionally biased region" description="Polar residues" evidence="6">
    <location>
        <begin position="666"/>
        <end position="675"/>
    </location>
</feature>
<feature type="transmembrane region" description="Helical" evidence="7">
    <location>
        <begin position="452"/>
        <end position="471"/>
    </location>
</feature>
<evidence type="ECO:0000256" key="2">
    <source>
        <dbReference type="ARBA" id="ARBA00022448"/>
    </source>
</evidence>
<feature type="transmembrane region" description="Helical" evidence="7">
    <location>
        <begin position="124"/>
        <end position="150"/>
    </location>
</feature>
<feature type="domain" description="Major facilitator superfamily (MFS) profile" evidence="8">
    <location>
        <begin position="127"/>
        <end position="616"/>
    </location>
</feature>
<evidence type="ECO:0000256" key="4">
    <source>
        <dbReference type="ARBA" id="ARBA00022989"/>
    </source>
</evidence>
<reference evidence="9" key="1">
    <citation type="submission" date="2022-07" db="EMBL/GenBank/DDBJ databases">
        <title>Draft genome sequence of Zalerion maritima ATCC 34329, a (micro)plastics degrading marine fungus.</title>
        <authorList>
            <person name="Paco A."/>
            <person name="Goncalves M.F.M."/>
            <person name="Rocha-Santos T.A.P."/>
            <person name="Alves A."/>
        </authorList>
    </citation>
    <scope>NUCLEOTIDE SEQUENCE</scope>
    <source>
        <strain evidence="9">ATCC 34329</strain>
    </source>
</reference>
<feature type="region of interest" description="Disordered" evidence="6">
    <location>
        <begin position="1"/>
        <end position="20"/>
    </location>
</feature>
<evidence type="ECO:0000313" key="9">
    <source>
        <dbReference type="EMBL" id="KAJ2907337.1"/>
    </source>
</evidence>
<feature type="transmembrane region" description="Helical" evidence="7">
    <location>
        <begin position="249"/>
        <end position="268"/>
    </location>
</feature>
<dbReference type="Proteomes" id="UP001201980">
    <property type="component" value="Unassembled WGS sequence"/>
</dbReference>
<feature type="region of interest" description="Disordered" evidence="6">
    <location>
        <begin position="62"/>
        <end position="112"/>
    </location>
</feature>
<evidence type="ECO:0000256" key="1">
    <source>
        <dbReference type="ARBA" id="ARBA00004141"/>
    </source>
</evidence>
<dbReference type="FunFam" id="1.20.1720.10:FF:000012">
    <property type="entry name" value="MFS toxin efflux pump (AflT)"/>
    <property type="match status" value="1"/>
</dbReference>
<feature type="transmembrane region" description="Helical" evidence="7">
    <location>
        <begin position="586"/>
        <end position="609"/>
    </location>
</feature>
<evidence type="ECO:0000256" key="5">
    <source>
        <dbReference type="ARBA" id="ARBA00023136"/>
    </source>
</evidence>
<feature type="region of interest" description="Disordered" evidence="6">
    <location>
        <begin position="616"/>
        <end position="637"/>
    </location>
</feature>
<feature type="region of interest" description="Disordered" evidence="6">
    <location>
        <begin position="663"/>
        <end position="742"/>
    </location>
</feature>
<dbReference type="GO" id="GO:0022857">
    <property type="term" value="F:transmembrane transporter activity"/>
    <property type="evidence" value="ECO:0007669"/>
    <property type="project" value="InterPro"/>
</dbReference>
<comment type="subcellular location">
    <subcellularLocation>
        <location evidence="1">Membrane</location>
        <topology evidence="1">Multi-pass membrane protein</topology>
    </subcellularLocation>
</comment>
<comment type="caution">
    <text evidence="9">The sequence shown here is derived from an EMBL/GenBank/DDBJ whole genome shotgun (WGS) entry which is preliminary data.</text>
</comment>
<feature type="transmembrane region" description="Helical" evidence="7">
    <location>
        <begin position="280"/>
        <end position="300"/>
    </location>
</feature>
<feature type="transmembrane region" description="Helical" evidence="7">
    <location>
        <begin position="347"/>
        <end position="369"/>
    </location>
</feature>
<dbReference type="CDD" id="cd17502">
    <property type="entry name" value="MFS_Azr1_MDR_like"/>
    <property type="match status" value="1"/>
</dbReference>
<evidence type="ECO:0000256" key="7">
    <source>
        <dbReference type="SAM" id="Phobius"/>
    </source>
</evidence>
<name>A0AAD5S0X9_9PEZI</name>
<feature type="compositionally biased region" description="Gly residues" evidence="6">
    <location>
        <begin position="91"/>
        <end position="103"/>
    </location>
</feature>
<dbReference type="InterPro" id="IPR036259">
    <property type="entry name" value="MFS_trans_sf"/>
</dbReference>
<dbReference type="Gene3D" id="1.20.1250.20">
    <property type="entry name" value="MFS general substrate transporter like domains"/>
    <property type="match status" value="2"/>
</dbReference>
<keyword evidence="3 7" id="KW-0812">Transmembrane</keyword>
<dbReference type="Pfam" id="PF07690">
    <property type="entry name" value="MFS_1"/>
    <property type="match status" value="1"/>
</dbReference>
<feature type="transmembrane region" description="Helical" evidence="7">
    <location>
        <begin position="217"/>
        <end position="237"/>
    </location>
</feature>
<evidence type="ECO:0000313" key="10">
    <source>
        <dbReference type="Proteomes" id="UP001201980"/>
    </source>
</evidence>
<evidence type="ECO:0000256" key="3">
    <source>
        <dbReference type="ARBA" id="ARBA00022692"/>
    </source>
</evidence>
<dbReference type="PANTHER" id="PTHR23501">
    <property type="entry name" value="MAJOR FACILITATOR SUPERFAMILY"/>
    <property type="match status" value="1"/>
</dbReference>
<keyword evidence="5 7" id="KW-0472">Membrane</keyword>
<feature type="compositionally biased region" description="Low complexity" evidence="6">
    <location>
        <begin position="711"/>
        <end position="728"/>
    </location>
</feature>
<dbReference type="PANTHER" id="PTHR23501:SF201">
    <property type="entry name" value="MFS AFLATOXIN EFFLUX PUMP"/>
    <property type="match status" value="1"/>
</dbReference>
<protein>
    <recommendedName>
        <fullName evidence="8">Major facilitator superfamily (MFS) profile domain-containing protein</fullName>
    </recommendedName>
</protein>
<proteinExistence type="predicted"/>